<gene>
    <name evidence="2" type="ORF">F2Q68_00010139</name>
</gene>
<dbReference type="AlphaFoldDB" id="A0A8S9KRV8"/>
<evidence type="ECO:0000313" key="3">
    <source>
        <dbReference type="Proteomes" id="UP000712281"/>
    </source>
</evidence>
<protein>
    <submittedName>
        <fullName evidence="2">Uncharacterized protein</fullName>
    </submittedName>
</protein>
<sequence length="139" mass="15571">MNEERRMVTHRQTLRQSNGKTALHKEPSKKTNTPAGESCGITISSRYDVLRAVECDEAQSMEKMVGVEDVVVDTAVEAVVDMGEVVLEDVRIDTVEVRRGSRMESSSSLPLQRESSRSNNGQIILFYTYGPSVFWIFAI</sequence>
<evidence type="ECO:0000256" key="1">
    <source>
        <dbReference type="SAM" id="MobiDB-lite"/>
    </source>
</evidence>
<accession>A0A8S9KRV8</accession>
<dbReference type="Proteomes" id="UP000712281">
    <property type="component" value="Unassembled WGS sequence"/>
</dbReference>
<reference evidence="2" key="1">
    <citation type="submission" date="2019-12" db="EMBL/GenBank/DDBJ databases">
        <title>Genome sequencing and annotation of Brassica cretica.</title>
        <authorList>
            <person name="Studholme D.J."/>
            <person name="Sarris P.F."/>
        </authorList>
    </citation>
    <scope>NUCLEOTIDE SEQUENCE</scope>
    <source>
        <strain evidence="2">PFS-001/15</strain>
        <tissue evidence="2">Leaf</tissue>
    </source>
</reference>
<organism evidence="2 3">
    <name type="scientific">Brassica cretica</name>
    <name type="common">Mustard</name>
    <dbReference type="NCBI Taxonomy" id="69181"/>
    <lineage>
        <taxon>Eukaryota</taxon>
        <taxon>Viridiplantae</taxon>
        <taxon>Streptophyta</taxon>
        <taxon>Embryophyta</taxon>
        <taxon>Tracheophyta</taxon>
        <taxon>Spermatophyta</taxon>
        <taxon>Magnoliopsida</taxon>
        <taxon>eudicotyledons</taxon>
        <taxon>Gunneridae</taxon>
        <taxon>Pentapetalae</taxon>
        <taxon>rosids</taxon>
        <taxon>malvids</taxon>
        <taxon>Brassicales</taxon>
        <taxon>Brassicaceae</taxon>
        <taxon>Brassiceae</taxon>
        <taxon>Brassica</taxon>
    </lineage>
</organism>
<feature type="region of interest" description="Disordered" evidence="1">
    <location>
        <begin position="1"/>
        <end position="38"/>
    </location>
</feature>
<name>A0A8S9KRV8_BRACR</name>
<comment type="caution">
    <text evidence="2">The sequence shown here is derived from an EMBL/GenBank/DDBJ whole genome shotgun (WGS) entry which is preliminary data.</text>
</comment>
<dbReference type="EMBL" id="QGKW02000717">
    <property type="protein sequence ID" value="KAF2596026.1"/>
    <property type="molecule type" value="Genomic_DNA"/>
</dbReference>
<proteinExistence type="predicted"/>
<evidence type="ECO:0000313" key="2">
    <source>
        <dbReference type="EMBL" id="KAF2596026.1"/>
    </source>
</evidence>